<name>A0AAX1IAR7_STEMA</name>
<evidence type="ECO:0000256" key="1">
    <source>
        <dbReference type="SAM" id="MobiDB-lite"/>
    </source>
</evidence>
<evidence type="ECO:0008006" key="5">
    <source>
        <dbReference type="Google" id="ProtNLM"/>
    </source>
</evidence>
<evidence type="ECO:0000313" key="3">
    <source>
        <dbReference type="EMBL" id="QNG76372.1"/>
    </source>
</evidence>
<protein>
    <recommendedName>
        <fullName evidence="5">Lytic murein transglycosylase</fullName>
    </recommendedName>
</protein>
<organism evidence="3 4">
    <name type="scientific">Stenotrophomonas maltophilia</name>
    <name type="common">Pseudomonas maltophilia</name>
    <name type="synonym">Xanthomonas maltophilia</name>
    <dbReference type="NCBI Taxonomy" id="40324"/>
    <lineage>
        <taxon>Bacteria</taxon>
        <taxon>Pseudomonadati</taxon>
        <taxon>Pseudomonadota</taxon>
        <taxon>Gammaproteobacteria</taxon>
        <taxon>Lysobacterales</taxon>
        <taxon>Lysobacteraceae</taxon>
        <taxon>Stenotrophomonas</taxon>
        <taxon>Stenotrophomonas maltophilia group</taxon>
    </lineage>
</organism>
<keyword evidence="2" id="KW-0732">Signal</keyword>
<dbReference type="Proteomes" id="UP000515598">
    <property type="component" value="Chromosome"/>
</dbReference>
<accession>A0AAX1IAR7</accession>
<dbReference type="AlphaFoldDB" id="A0AAX1IAR7"/>
<reference evidence="3 4" key="1">
    <citation type="submission" date="2020-08" db="EMBL/GenBank/DDBJ databases">
        <title>Phenotypic and transcriptomic analysis of seven clinical Stenotrophomonas maltophilia isolates identify a small set of shared and commonly regulated genes involved in biofilm lifestyle.</title>
        <authorList>
            <person name="Alio I."/>
            <person name="Gudzuhn M."/>
            <person name="Streit W."/>
        </authorList>
    </citation>
    <scope>NUCLEOTIDE SEQUENCE [LARGE SCALE GENOMIC DNA]</scope>
    <source>
        <strain evidence="3 4">UHH_SKK55</strain>
    </source>
</reference>
<sequence length="274" mass="28955">MSSFLRCLLALACAGAVGVASAGTPPGPQILTTDASRFYAIYDSTGGKPSVAQLAGYLAEGSPGLGELAKARRVTPERMAEAIASQPGVYAQGRSCLAELPAVKQRLVQVFGNLQAIYPQAAFPPVTLAVGRGRPVGLTSKSGVIIGLEALCAADFMNPNVQDRFVHVIAHEYVHIQQTGLNDFEPGDPHATVLRVSLGEGISATVAMRRGRAAARSTLKAPLRWMWTVPICRRGCTTTSPVRRSPMTSGTGWATASPRPITCRPRTSAMQCVR</sequence>
<feature type="compositionally biased region" description="Polar residues" evidence="1">
    <location>
        <begin position="240"/>
        <end position="254"/>
    </location>
</feature>
<gene>
    <name evidence="3" type="ORF">GPNADHDJ_00541</name>
</gene>
<evidence type="ECO:0000313" key="4">
    <source>
        <dbReference type="Proteomes" id="UP000515598"/>
    </source>
</evidence>
<feature type="chain" id="PRO_5043645696" description="Lytic murein transglycosylase" evidence="2">
    <location>
        <begin position="23"/>
        <end position="274"/>
    </location>
</feature>
<proteinExistence type="predicted"/>
<feature type="signal peptide" evidence="2">
    <location>
        <begin position="1"/>
        <end position="22"/>
    </location>
</feature>
<feature type="region of interest" description="Disordered" evidence="1">
    <location>
        <begin position="240"/>
        <end position="259"/>
    </location>
</feature>
<evidence type="ECO:0000256" key="2">
    <source>
        <dbReference type="SAM" id="SignalP"/>
    </source>
</evidence>
<dbReference type="EMBL" id="CP060025">
    <property type="protein sequence ID" value="QNG76372.1"/>
    <property type="molecule type" value="Genomic_DNA"/>
</dbReference>